<protein>
    <submittedName>
        <fullName evidence="3">Uncharacterized protein</fullName>
    </submittedName>
</protein>
<evidence type="ECO:0000313" key="3">
    <source>
        <dbReference type="EMBL" id="MET4633685.1"/>
    </source>
</evidence>
<keyword evidence="4" id="KW-1185">Reference proteome</keyword>
<organism evidence="3 4">
    <name type="scientific">Kaistia defluvii</name>
    <dbReference type="NCBI Taxonomy" id="410841"/>
    <lineage>
        <taxon>Bacteria</taxon>
        <taxon>Pseudomonadati</taxon>
        <taxon>Pseudomonadota</taxon>
        <taxon>Alphaproteobacteria</taxon>
        <taxon>Hyphomicrobiales</taxon>
        <taxon>Kaistiaceae</taxon>
        <taxon>Kaistia</taxon>
    </lineage>
</organism>
<keyword evidence="2" id="KW-0732">Signal</keyword>
<reference evidence="3 4" key="1">
    <citation type="submission" date="2024-06" db="EMBL/GenBank/DDBJ databases">
        <title>Sorghum-associated microbial communities from plants grown in Nebraska, USA.</title>
        <authorList>
            <person name="Schachtman D."/>
        </authorList>
    </citation>
    <scope>NUCLEOTIDE SEQUENCE [LARGE SCALE GENOMIC DNA]</scope>
    <source>
        <strain evidence="3 4">3207</strain>
    </source>
</reference>
<gene>
    <name evidence="3" type="ORF">ABIE08_001598</name>
</gene>
<feature type="signal peptide" evidence="2">
    <location>
        <begin position="1"/>
        <end position="31"/>
    </location>
</feature>
<proteinExistence type="predicted"/>
<feature type="compositionally biased region" description="Low complexity" evidence="1">
    <location>
        <begin position="75"/>
        <end position="85"/>
    </location>
</feature>
<name>A0ABV2QZ47_9HYPH</name>
<evidence type="ECO:0000313" key="4">
    <source>
        <dbReference type="Proteomes" id="UP001549321"/>
    </source>
</evidence>
<accession>A0ABV2QZ47</accession>
<sequence>MSTIIQKRRISSLSIGLATGLLAIGVGTAAASNRGAPDIDALVQQLTDGTMSAPASSQQSTATAWSESSGDHGISVTTTTNGSSTSCMAVEWKRENGGIKKWQYRCDAPKQP</sequence>
<evidence type="ECO:0000256" key="1">
    <source>
        <dbReference type="SAM" id="MobiDB-lite"/>
    </source>
</evidence>
<dbReference type="RefSeq" id="WP_354550088.1">
    <property type="nucleotide sequence ID" value="NZ_JBEPSM010000001.1"/>
</dbReference>
<dbReference type="Proteomes" id="UP001549321">
    <property type="component" value="Unassembled WGS sequence"/>
</dbReference>
<dbReference type="EMBL" id="JBEPSM010000001">
    <property type="protein sequence ID" value="MET4633685.1"/>
    <property type="molecule type" value="Genomic_DNA"/>
</dbReference>
<evidence type="ECO:0000256" key="2">
    <source>
        <dbReference type="SAM" id="SignalP"/>
    </source>
</evidence>
<feature type="compositionally biased region" description="Low complexity" evidence="1">
    <location>
        <begin position="52"/>
        <end position="68"/>
    </location>
</feature>
<feature type="region of interest" description="Disordered" evidence="1">
    <location>
        <begin position="49"/>
        <end position="85"/>
    </location>
</feature>
<feature type="chain" id="PRO_5045060135" evidence="2">
    <location>
        <begin position="32"/>
        <end position="112"/>
    </location>
</feature>
<comment type="caution">
    <text evidence="3">The sequence shown here is derived from an EMBL/GenBank/DDBJ whole genome shotgun (WGS) entry which is preliminary data.</text>
</comment>